<dbReference type="PANTHER" id="PTHR19303">
    <property type="entry name" value="TRANSPOSON"/>
    <property type="match status" value="1"/>
</dbReference>
<dbReference type="Gene3D" id="1.10.10.60">
    <property type="entry name" value="Homeodomain-like"/>
    <property type="match status" value="1"/>
</dbReference>
<dbReference type="PROSITE" id="PS51031">
    <property type="entry name" value="BESS"/>
    <property type="match status" value="1"/>
</dbReference>
<dbReference type="PROSITE" id="PS51253">
    <property type="entry name" value="HTH_CENPB"/>
    <property type="match status" value="1"/>
</dbReference>
<keyword evidence="5" id="KW-0238">DNA-binding</keyword>
<evidence type="ECO:0000256" key="4">
    <source>
        <dbReference type="ARBA" id="ARBA00022833"/>
    </source>
</evidence>
<feature type="non-terminal residue" evidence="11">
    <location>
        <position position="952"/>
    </location>
</feature>
<keyword evidence="12" id="KW-1185">Reference proteome</keyword>
<feature type="region of interest" description="Disordered" evidence="8">
    <location>
        <begin position="790"/>
        <end position="827"/>
    </location>
</feature>
<proteinExistence type="predicted"/>
<organism evidence="11 12">
    <name type="scientific">Brenthis ino</name>
    <name type="common">lesser marbled fritillary</name>
    <dbReference type="NCBI Taxonomy" id="405034"/>
    <lineage>
        <taxon>Eukaryota</taxon>
        <taxon>Metazoa</taxon>
        <taxon>Ecdysozoa</taxon>
        <taxon>Arthropoda</taxon>
        <taxon>Hexapoda</taxon>
        <taxon>Insecta</taxon>
        <taxon>Pterygota</taxon>
        <taxon>Neoptera</taxon>
        <taxon>Endopterygota</taxon>
        <taxon>Lepidoptera</taxon>
        <taxon>Glossata</taxon>
        <taxon>Ditrysia</taxon>
        <taxon>Papilionoidea</taxon>
        <taxon>Nymphalidae</taxon>
        <taxon>Heliconiinae</taxon>
        <taxon>Argynnini</taxon>
        <taxon>Brenthis</taxon>
    </lineage>
</organism>
<dbReference type="PANTHER" id="PTHR19303:SF74">
    <property type="entry name" value="POGO TRANSPOSABLE ELEMENT WITH KRAB DOMAIN"/>
    <property type="match status" value="1"/>
</dbReference>
<dbReference type="InterPro" id="IPR007889">
    <property type="entry name" value="HTH_Psq"/>
</dbReference>
<keyword evidence="3" id="KW-0863">Zinc-finger</keyword>
<dbReference type="SUPFAM" id="SSF46689">
    <property type="entry name" value="Homeodomain-like"/>
    <property type="match status" value="1"/>
</dbReference>
<dbReference type="InterPro" id="IPR009057">
    <property type="entry name" value="Homeodomain-like_sf"/>
</dbReference>
<feature type="region of interest" description="Disordered" evidence="8">
    <location>
        <begin position="657"/>
        <end position="678"/>
    </location>
</feature>
<evidence type="ECO:0000313" key="12">
    <source>
        <dbReference type="Proteomes" id="UP000838878"/>
    </source>
</evidence>
<dbReference type="InterPro" id="IPR036397">
    <property type="entry name" value="RNaseH_sf"/>
</dbReference>
<evidence type="ECO:0000256" key="2">
    <source>
        <dbReference type="ARBA" id="ARBA00022723"/>
    </source>
</evidence>
<dbReference type="EMBL" id="OV170228">
    <property type="protein sequence ID" value="CAH0730434.1"/>
    <property type="molecule type" value="Genomic_DNA"/>
</dbReference>
<feature type="compositionally biased region" description="Polar residues" evidence="8">
    <location>
        <begin position="75"/>
        <end position="93"/>
    </location>
</feature>
<dbReference type="InterPro" id="IPR006600">
    <property type="entry name" value="HTH_CenpB_DNA-bd_dom"/>
</dbReference>
<sequence>MEFDTEKFIIEIQSRPAVWNTKLPEYSDRILKQRAWEELVHIYHGTEFTNEEKQKLDTVTVNSTTGNVTTENEDGNTAMQNEETLPSNTSWAQKRNKKNNSDDLIGREVVGALNRNLERKSVEDDEDRLFFLSLVKELKKIPEHMQLQSKLDILKPIPATAANLNEISQLRRRYYSAQVYAQTQVHSLFLSLSYSGGTTTRHDRLHKMETNKKRRGEWTEQQLKSAIESVKNCSMSQRQAAATFSIPRRTLRNYLKSGSEEKRTGRATTLSNVQEKDLARRIIRLAEVGVPLTRKIVRKQAYLFPCKSHKIPNSFNDSRCTAGRKWLKKFLKRNPEISVRKAQFMNSARAQKLNKHIVQQHFTAIKKLYDELDIPRHPERLYNIDEKGCRLTLHHQQYVLAQKGNKRVHFIAQEHAENVTIAMCVNASGNSVPPMIIFKDKRLRPEFNDNLPDGTIVRMAPKGSMTTDLFIDFIHHLSNYKPPGKCLLVFDGAASHLDARIVDAADGNNIVLYCLPSNTTHELQPLDKSVNKSYEHHWDEEVLLYAYRHPDRKLTKARFNKIFSKVWPKCVTQDNIKNCSRATKLHPYNPNAIPEQAFAPSILTQRPILHETASNSDDPEAQNFGESAVNHNNDSNTDCEESLRISPSLITEYVHVSPPLSSHSQPQSQSPTYASRKLVDYSSSSESAIGDIDEQLSATGTILCDRESQFHSPIPSTSGLVRQNVLRRPVINSSASGSDDENIDINVIQKCCQHFARNCKIYTSSESDEENLDPSNATAAHTHQETLRIRHEEHHSDDSDNEPLSNLKQNKKKTQKRSPFHEFIPTPNFATIKSKPRRKAINYIGQRVTKDLFDAVQEKKVRGPKSAKTKNTGKKQNIMKKLKYKKVNVENRGYGRGAKTREDKAERWYCRACKSERIVDMRQCIVCLSWYHEECVGLTKNDIEDFLCPECN</sequence>
<evidence type="ECO:0000256" key="5">
    <source>
        <dbReference type="ARBA" id="ARBA00023125"/>
    </source>
</evidence>
<evidence type="ECO:0000256" key="1">
    <source>
        <dbReference type="ARBA" id="ARBA00004123"/>
    </source>
</evidence>
<dbReference type="InterPro" id="IPR006578">
    <property type="entry name" value="MADF-dom"/>
</dbReference>
<evidence type="ECO:0000259" key="9">
    <source>
        <dbReference type="PROSITE" id="PS51031"/>
    </source>
</evidence>
<feature type="region of interest" description="Disordered" evidence="8">
    <location>
        <begin position="613"/>
        <end position="641"/>
    </location>
</feature>
<accession>A0A8J9YFG4</accession>
<dbReference type="Pfam" id="PF03221">
    <property type="entry name" value="HTH_Tnp_Tc5"/>
    <property type="match status" value="1"/>
</dbReference>
<feature type="compositionally biased region" description="Basic residues" evidence="8">
    <location>
        <begin position="809"/>
        <end position="818"/>
    </location>
</feature>
<dbReference type="SMART" id="SM00249">
    <property type="entry name" value="PHD"/>
    <property type="match status" value="1"/>
</dbReference>
<dbReference type="InterPro" id="IPR001965">
    <property type="entry name" value="Znf_PHD"/>
</dbReference>
<dbReference type="SUPFAM" id="SSF57903">
    <property type="entry name" value="FYVE/PHD zinc finger"/>
    <property type="match status" value="1"/>
</dbReference>
<feature type="domain" description="BESS" evidence="9">
    <location>
        <begin position="124"/>
        <end position="163"/>
    </location>
</feature>
<dbReference type="InterPro" id="IPR004875">
    <property type="entry name" value="DDE_SF_endonuclease_dom"/>
</dbReference>
<dbReference type="InterPro" id="IPR050863">
    <property type="entry name" value="CenT-Element_Derived"/>
</dbReference>
<dbReference type="InterPro" id="IPR013083">
    <property type="entry name" value="Znf_RING/FYVE/PHD"/>
</dbReference>
<dbReference type="GO" id="GO:0005634">
    <property type="term" value="C:nucleus"/>
    <property type="evidence" value="ECO:0007669"/>
    <property type="project" value="UniProtKB-SubCell"/>
</dbReference>
<dbReference type="Gene3D" id="3.30.420.10">
    <property type="entry name" value="Ribonuclease H-like superfamily/Ribonuclease H"/>
    <property type="match status" value="1"/>
</dbReference>
<evidence type="ECO:0000313" key="11">
    <source>
        <dbReference type="EMBL" id="CAH0730434.1"/>
    </source>
</evidence>
<comment type="subcellular location">
    <subcellularLocation>
        <location evidence="1 7">Nucleus</location>
    </subcellularLocation>
</comment>
<dbReference type="Proteomes" id="UP000838878">
    <property type="component" value="Chromosome 8"/>
</dbReference>
<gene>
    <name evidence="11" type="ORF">BINO364_LOCUS15416</name>
</gene>
<protein>
    <recommendedName>
        <fullName evidence="13">Transposase</fullName>
    </recommendedName>
</protein>
<keyword evidence="6 7" id="KW-0539">Nucleus</keyword>
<dbReference type="Pfam" id="PF10545">
    <property type="entry name" value="MADF_DNA_bdg"/>
    <property type="match status" value="1"/>
</dbReference>
<dbReference type="InterPro" id="IPR011011">
    <property type="entry name" value="Znf_FYVE_PHD"/>
</dbReference>
<feature type="region of interest" description="Disordered" evidence="8">
    <location>
        <begin position="765"/>
        <end position="784"/>
    </location>
</feature>
<feature type="region of interest" description="Disordered" evidence="8">
    <location>
        <begin position="64"/>
        <end position="98"/>
    </location>
</feature>
<evidence type="ECO:0000256" key="3">
    <source>
        <dbReference type="ARBA" id="ARBA00022771"/>
    </source>
</evidence>
<dbReference type="Gene3D" id="3.30.40.10">
    <property type="entry name" value="Zinc/RING finger domain, C3HC4 (zinc finger)"/>
    <property type="match status" value="1"/>
</dbReference>
<reference evidence="11" key="1">
    <citation type="submission" date="2021-12" db="EMBL/GenBank/DDBJ databases">
        <authorList>
            <person name="Martin H S."/>
        </authorList>
    </citation>
    <scope>NUCLEOTIDE SEQUENCE</scope>
</reference>
<feature type="domain" description="HTH CENPB-type" evidence="10">
    <location>
        <begin position="262"/>
        <end position="340"/>
    </location>
</feature>
<keyword evidence="2" id="KW-0479">Metal-binding</keyword>
<dbReference type="InterPro" id="IPR004210">
    <property type="entry name" value="BESS_motif"/>
</dbReference>
<feature type="compositionally biased region" description="Low complexity" evidence="8">
    <location>
        <begin position="657"/>
        <end position="671"/>
    </location>
</feature>
<evidence type="ECO:0000256" key="7">
    <source>
        <dbReference type="PROSITE-ProRule" id="PRU00371"/>
    </source>
</evidence>
<evidence type="ECO:0008006" key="13">
    <source>
        <dbReference type="Google" id="ProtNLM"/>
    </source>
</evidence>
<dbReference type="OrthoDB" id="8058166at2759"/>
<dbReference type="AlphaFoldDB" id="A0A8J9YFG4"/>
<dbReference type="Pfam" id="PF03184">
    <property type="entry name" value="DDE_1"/>
    <property type="match status" value="1"/>
</dbReference>
<name>A0A8J9YFG4_9NEOP</name>
<evidence type="ECO:0000259" key="10">
    <source>
        <dbReference type="PROSITE" id="PS51253"/>
    </source>
</evidence>
<keyword evidence="4" id="KW-0862">Zinc</keyword>
<evidence type="ECO:0000256" key="6">
    <source>
        <dbReference type="ARBA" id="ARBA00023242"/>
    </source>
</evidence>
<dbReference type="GO" id="GO:0003677">
    <property type="term" value="F:DNA binding"/>
    <property type="evidence" value="ECO:0007669"/>
    <property type="project" value="UniProtKB-KW"/>
</dbReference>
<evidence type="ECO:0000256" key="8">
    <source>
        <dbReference type="SAM" id="MobiDB-lite"/>
    </source>
</evidence>
<dbReference type="GO" id="GO:0008270">
    <property type="term" value="F:zinc ion binding"/>
    <property type="evidence" value="ECO:0007669"/>
    <property type="project" value="UniProtKB-KW"/>
</dbReference>
<dbReference type="Pfam" id="PF05225">
    <property type="entry name" value="HTH_psq"/>
    <property type="match status" value="1"/>
</dbReference>